<comment type="similarity">
    <text evidence="1">Belongs to the BolA/IbaG family.</text>
</comment>
<accession>A0A6L3T515</accession>
<dbReference type="Gene3D" id="3.30.300.90">
    <property type="entry name" value="BolA-like"/>
    <property type="match status" value="1"/>
</dbReference>
<dbReference type="InterPro" id="IPR002634">
    <property type="entry name" value="BolA"/>
</dbReference>
<dbReference type="InterPro" id="IPR036065">
    <property type="entry name" value="BolA-like_sf"/>
</dbReference>
<evidence type="ECO:0000313" key="2">
    <source>
        <dbReference type="EMBL" id="KAB1081411.1"/>
    </source>
</evidence>
<dbReference type="AlphaFoldDB" id="A0A6L3T515"/>
<dbReference type="PIRSF" id="PIRSF003113">
    <property type="entry name" value="BolA"/>
    <property type="match status" value="1"/>
</dbReference>
<organism evidence="2 3">
    <name type="scientific">Methylobacterium soli</name>
    <dbReference type="NCBI Taxonomy" id="553447"/>
    <lineage>
        <taxon>Bacteria</taxon>
        <taxon>Pseudomonadati</taxon>
        <taxon>Pseudomonadota</taxon>
        <taxon>Alphaproteobacteria</taxon>
        <taxon>Hyphomicrobiales</taxon>
        <taxon>Methylobacteriaceae</taxon>
        <taxon>Methylobacterium</taxon>
    </lineage>
</organism>
<dbReference type="GO" id="GO:0016226">
    <property type="term" value="P:iron-sulfur cluster assembly"/>
    <property type="evidence" value="ECO:0007669"/>
    <property type="project" value="TreeGrafter"/>
</dbReference>
<name>A0A6L3T515_9HYPH</name>
<proteinExistence type="inferred from homology"/>
<dbReference type="Pfam" id="PF01722">
    <property type="entry name" value="BolA"/>
    <property type="match status" value="1"/>
</dbReference>
<evidence type="ECO:0000256" key="1">
    <source>
        <dbReference type="RuleBase" id="RU003860"/>
    </source>
</evidence>
<protein>
    <submittedName>
        <fullName evidence="2">BolA family transcriptional regulator</fullName>
    </submittedName>
</protein>
<dbReference type="OrthoDB" id="9811118at2"/>
<dbReference type="EMBL" id="VZZK01000002">
    <property type="protein sequence ID" value="KAB1081411.1"/>
    <property type="molecule type" value="Genomic_DNA"/>
</dbReference>
<evidence type="ECO:0000313" key="3">
    <source>
        <dbReference type="Proteomes" id="UP000474159"/>
    </source>
</evidence>
<dbReference type="PANTHER" id="PTHR46230">
    <property type="match status" value="1"/>
</dbReference>
<comment type="caution">
    <text evidence="2">The sequence shown here is derived from an EMBL/GenBank/DDBJ whole genome shotgun (WGS) entry which is preliminary data.</text>
</comment>
<keyword evidence="3" id="KW-1185">Reference proteome</keyword>
<gene>
    <name evidence="2" type="ORF">F6X53_03650</name>
</gene>
<dbReference type="RefSeq" id="WP_150997323.1">
    <property type="nucleotide sequence ID" value="NZ_BPQY01000048.1"/>
</dbReference>
<dbReference type="SUPFAM" id="SSF82657">
    <property type="entry name" value="BolA-like"/>
    <property type="match status" value="1"/>
</dbReference>
<reference evidence="2 3" key="1">
    <citation type="submission" date="2019-09" db="EMBL/GenBank/DDBJ databases">
        <title>YIM 48816 draft genome.</title>
        <authorList>
            <person name="Jiang L."/>
        </authorList>
    </citation>
    <scope>NUCLEOTIDE SEQUENCE [LARGE SCALE GENOMIC DNA]</scope>
    <source>
        <strain evidence="2 3">YIM 48816</strain>
    </source>
</reference>
<dbReference type="Proteomes" id="UP000474159">
    <property type="component" value="Unassembled WGS sequence"/>
</dbReference>
<dbReference type="PANTHER" id="PTHR46230:SF7">
    <property type="entry name" value="BOLA-LIKE PROTEIN 1"/>
    <property type="match status" value="1"/>
</dbReference>
<sequence>MTEQTTERGTGDGPLKTWIAETLGAALAPTRLDVIDESHLHAGHMGWRESGETHFRLDVVSPAFEGKSRVERHRLVNTVLDEAFKRGLHALAVRARTPSEAA</sequence>